<dbReference type="Proteomes" id="UP000204215">
    <property type="component" value="Segment"/>
</dbReference>
<dbReference type="KEGG" id="vg:28800331"/>
<gene>
    <name evidence="1" type="primary">77</name>
    <name evidence="1" type="ORF">WIZARD_77</name>
</gene>
<dbReference type="GeneID" id="28800331"/>
<dbReference type="OrthoDB" id="21770at10239"/>
<evidence type="ECO:0000313" key="2">
    <source>
        <dbReference type="Proteomes" id="UP000204215"/>
    </source>
</evidence>
<reference evidence="1 2" key="1">
    <citation type="submission" date="2016-03" db="EMBL/GenBank/DDBJ databases">
        <authorList>
            <person name="Montgomery M.T."/>
            <person name="Guerrero C.A."/>
            <person name="Mavrich T.N."/>
            <person name="Pope W.H."/>
            <person name="Garlena R.A."/>
            <person name="Russell D.A."/>
            <person name="Jacobs-Sera D."/>
            <person name="Hendrix R.W."/>
            <person name="Hatfull G.F."/>
        </authorList>
    </citation>
    <scope>NUCLEOTIDE SEQUENCE [LARGE SCALE GENOMIC DNA]</scope>
</reference>
<protein>
    <submittedName>
        <fullName evidence="1">Uncharacterized protein</fullName>
    </submittedName>
</protein>
<proteinExistence type="predicted"/>
<sequence>MSAPKRYRKKPVEIVALQLTRDNVADVEEFIHGKATETHIPGPGRGLTAGLKIETLEGTMLAAWGDYVIRGVQGEFYPCKPDIFAETYDDPEDVDPLLAVRRAEQRLVEAREALARANEAPKT</sequence>
<organism evidence="1 2">
    <name type="scientific">Gordonia phage Wizard</name>
    <dbReference type="NCBI Taxonomy" id="1838083"/>
    <lineage>
        <taxon>Viruses</taxon>
        <taxon>Duplodnaviria</taxon>
        <taxon>Heunggongvirae</taxon>
        <taxon>Uroviricota</taxon>
        <taxon>Caudoviricetes</taxon>
        <taxon>Stackebrandtviridae</taxon>
        <taxon>Frickvirinae</taxon>
        <taxon>Wizardvirus</taxon>
        <taxon>Wizardvirus wizard</taxon>
    </lineage>
</organism>
<keyword evidence="2" id="KW-1185">Reference proteome</keyword>
<evidence type="ECO:0000313" key="1">
    <source>
        <dbReference type="EMBL" id="ANA85382.1"/>
    </source>
</evidence>
<dbReference type="RefSeq" id="YP_009274116.1">
    <property type="nucleotide sequence ID" value="NC_030913.1"/>
</dbReference>
<name>A0A160DCP0_9CAUD</name>
<dbReference type="EMBL" id="KU998234">
    <property type="protein sequence ID" value="ANA85382.1"/>
    <property type="molecule type" value="Genomic_DNA"/>
</dbReference>
<accession>A0A160DCP0</accession>